<evidence type="ECO:0000313" key="2">
    <source>
        <dbReference type="EMBL" id="KOC90547.1"/>
    </source>
</evidence>
<proteinExistence type="predicted"/>
<gene>
    <name evidence="1" type="ORF">NG42_16135</name>
    <name evidence="2" type="ORF">NG43_16855</name>
</gene>
<evidence type="ECO:0000313" key="1">
    <source>
        <dbReference type="EMBL" id="KOC88573.1"/>
    </source>
</evidence>
<evidence type="ECO:0000313" key="3">
    <source>
        <dbReference type="Proteomes" id="UP000036851"/>
    </source>
</evidence>
<protein>
    <submittedName>
        <fullName evidence="2">Type VI secretion protein</fullName>
    </submittedName>
</protein>
<dbReference type="PATRIC" id="fig|1560201.3.peg.3418"/>
<dbReference type="EMBL" id="JRXE01000023">
    <property type="protein sequence ID" value="KOC88573.1"/>
    <property type="molecule type" value="Genomic_DNA"/>
</dbReference>
<dbReference type="Proteomes" id="UP000037088">
    <property type="component" value="Unassembled WGS sequence"/>
</dbReference>
<sequence length="451" mass="50590">MLPTQRVAWVEGMLMEPQHFQQQERYLENLIYAQARSFGAYTWGICELEIDEGLFEQGKLAIKRAKGIFPDGTVFDMPAQDPLPLPLEMNDSYQNKIICLSVLSDMPGNPWIDLTRGNGGSRYRAIDTEIQDRNLLQQAEGNPRNAMLQLGQLQLRLSLRDNLSANESMLPLAMIGERTAEGSLVLNSKVLPPMLDFRATGWLNSAVSELQGLISLRLNTVRLPDAHYAGGGMSEVLELMLVQLLGEYHLVLTHLLRRPRVHPEELYQLLLGLLGRLCIIPGSEAIRERNDLHYNHERPDIGYFQLFAALRRALSLVIESPAVAMPFKSSGDNLYLCQNDGQLRLDRLIFAVSADIPAEVLRRDFPAQIKLGPVEKIVKLIDLQLPGVRIAALGAPPRHIPYYPDSVYFEVDPADQLYKEMMAGAAIAFSVVGDFPALRFDVWGLRPGRGR</sequence>
<dbReference type="NCBIfam" id="TIGR03353">
    <property type="entry name" value="VI_chp_4"/>
    <property type="match status" value="1"/>
</dbReference>
<name>A0A0L7T567_9GAMM</name>
<dbReference type="RefSeq" id="WP_052900729.1">
    <property type="nucleotide sequence ID" value="NZ_JRXE01000023.1"/>
</dbReference>
<dbReference type="EMBL" id="JRXF01000029">
    <property type="protein sequence ID" value="KOC90547.1"/>
    <property type="molecule type" value="Genomic_DNA"/>
</dbReference>
<organism evidence="2 3">
    <name type="scientific">Winslowiella iniecta</name>
    <dbReference type="NCBI Taxonomy" id="1560201"/>
    <lineage>
        <taxon>Bacteria</taxon>
        <taxon>Pseudomonadati</taxon>
        <taxon>Pseudomonadota</taxon>
        <taxon>Gammaproteobacteria</taxon>
        <taxon>Enterobacterales</taxon>
        <taxon>Erwiniaceae</taxon>
        <taxon>Winslowiella</taxon>
    </lineage>
</organism>
<dbReference type="PANTHER" id="PTHR35566:SF1">
    <property type="entry name" value="TYPE VI SECRETION SYSTEM BASEPLATE COMPONENT TSSK1"/>
    <property type="match status" value="1"/>
</dbReference>
<dbReference type="Proteomes" id="UP000036851">
    <property type="component" value="Unassembled WGS sequence"/>
</dbReference>
<dbReference type="PANTHER" id="PTHR35566">
    <property type="entry name" value="BLR3599 PROTEIN"/>
    <property type="match status" value="1"/>
</dbReference>
<reference evidence="3 4" key="1">
    <citation type="journal article" date="2015" name="Int. J. Syst. Evol. Microbiol.">
        <title>Erwinia iniecta sp. nov., isolated from Russian wheat aphids (Diuraphis noxia).</title>
        <authorList>
            <person name="Campillo T."/>
            <person name="Luna E."/>
            <person name="Portier P."/>
            <person name="Fischer-Le Saux M."/>
            <person name="Lapitan N."/>
            <person name="Tisserat N.A."/>
            <person name="Leach J.E."/>
        </authorList>
    </citation>
    <scope>NUCLEOTIDE SEQUENCE [LARGE SCALE GENOMIC DNA]</scope>
    <source>
        <strain evidence="1 4">B120</strain>
        <strain evidence="2 3">B149</strain>
    </source>
</reference>
<dbReference type="Pfam" id="PF05936">
    <property type="entry name" value="T6SS_VasE"/>
    <property type="match status" value="1"/>
</dbReference>
<keyword evidence="4" id="KW-1185">Reference proteome</keyword>
<evidence type="ECO:0000313" key="4">
    <source>
        <dbReference type="Proteomes" id="UP000037088"/>
    </source>
</evidence>
<dbReference type="STRING" id="1560201.NG42_16135"/>
<comment type="caution">
    <text evidence="2">The sequence shown here is derived from an EMBL/GenBank/DDBJ whole genome shotgun (WGS) entry which is preliminary data.</text>
</comment>
<dbReference type="InterPro" id="IPR010263">
    <property type="entry name" value="T6SS_TssK"/>
</dbReference>
<accession>A0A0L7T567</accession>
<dbReference type="AlphaFoldDB" id="A0A0L7T567"/>
<dbReference type="OrthoDB" id="9775333at2"/>